<sequence>MSGAPDLSAFVGVEAWIFDLDNTLYPAESRLFAQIDDRIGAYVGRLLAVSAEEARVVQKDYYRRYGTTLRGLMIEHGISPDEFLSYVHDIDHSPLSPAPQLAAALARLPGKRFIMTNGSRGHAHAVAAKLGIGDHFEDVFDIVDADHVPKPEAAAYETFWRRHGIVPPKAAMFEDLARNLAVPHAHGMRTVLVVPTGTREVFREAWELEDHDAPHVGHVTDDLAGFLDRVADSLGAPR</sequence>
<accession>A0A6A7Y468</accession>
<dbReference type="Gene3D" id="1.10.150.450">
    <property type="match status" value="1"/>
</dbReference>
<dbReference type="InterPro" id="IPR006439">
    <property type="entry name" value="HAD-SF_hydro_IA"/>
</dbReference>
<dbReference type="PANTHER" id="PTHR12725">
    <property type="entry name" value="HALOACID DEHALOGENASE-LIKE HYDROLASE"/>
    <property type="match status" value="1"/>
</dbReference>
<dbReference type="InterPro" id="IPR036412">
    <property type="entry name" value="HAD-like_sf"/>
</dbReference>
<dbReference type="SFLD" id="SFLDG01132">
    <property type="entry name" value="C1.5.3:_5'-Nucleotidase_Like"/>
    <property type="match status" value="1"/>
</dbReference>
<organism evidence="1 2">
    <name type="scientific">Segnochrobactrum spirostomi</name>
    <dbReference type="NCBI Taxonomy" id="2608987"/>
    <lineage>
        <taxon>Bacteria</taxon>
        <taxon>Pseudomonadati</taxon>
        <taxon>Pseudomonadota</taxon>
        <taxon>Alphaproteobacteria</taxon>
        <taxon>Hyphomicrobiales</taxon>
        <taxon>Segnochrobactraceae</taxon>
        <taxon>Segnochrobactrum</taxon>
    </lineage>
</organism>
<dbReference type="NCBIfam" id="TIGR01509">
    <property type="entry name" value="HAD-SF-IA-v3"/>
    <property type="match status" value="1"/>
</dbReference>
<dbReference type="InterPro" id="IPR023214">
    <property type="entry name" value="HAD_sf"/>
</dbReference>
<dbReference type="Proteomes" id="UP000332515">
    <property type="component" value="Unassembled WGS sequence"/>
</dbReference>
<protein>
    <submittedName>
        <fullName evidence="1">Pyrimidine 5'-nucleotidase</fullName>
    </submittedName>
</protein>
<reference evidence="1 2" key="1">
    <citation type="submission" date="2019-09" db="EMBL/GenBank/DDBJ databases">
        <title>Segnochrobactrum spirostomi gen. nov., sp. nov., isolated from the ciliate Spirostomum cf. yagiui and description of a novel family, Segnochrobactraceae fam. nov. within the order Rhizobiales of the class Alphaproteobacteria.</title>
        <authorList>
            <person name="Akter S."/>
            <person name="Shazib S.U.A."/>
            <person name="Shin M.K."/>
        </authorList>
    </citation>
    <scope>NUCLEOTIDE SEQUENCE [LARGE SCALE GENOMIC DNA]</scope>
    <source>
        <strain evidence="1 2">Sp-1</strain>
    </source>
</reference>
<evidence type="ECO:0000313" key="1">
    <source>
        <dbReference type="EMBL" id="MQT12911.1"/>
    </source>
</evidence>
<dbReference type="Pfam" id="PF00702">
    <property type="entry name" value="Hydrolase"/>
    <property type="match status" value="1"/>
</dbReference>
<dbReference type="SUPFAM" id="SSF56784">
    <property type="entry name" value="HAD-like"/>
    <property type="match status" value="1"/>
</dbReference>
<dbReference type="SFLD" id="SFLDG01129">
    <property type="entry name" value="C1.5:_HAD__Beta-PGM__Phosphata"/>
    <property type="match status" value="1"/>
</dbReference>
<keyword evidence="2" id="KW-1185">Reference proteome</keyword>
<comment type="caution">
    <text evidence="1">The sequence shown here is derived from an EMBL/GenBank/DDBJ whole genome shotgun (WGS) entry which is preliminary data.</text>
</comment>
<gene>
    <name evidence="1" type="ORF">F0357_09680</name>
</gene>
<dbReference type="AlphaFoldDB" id="A0A6A7Y468"/>
<dbReference type="Gene3D" id="3.40.50.1000">
    <property type="entry name" value="HAD superfamily/HAD-like"/>
    <property type="match status" value="1"/>
</dbReference>
<dbReference type="PANTHER" id="PTHR12725:SF117">
    <property type="entry name" value="HALOACID DEHALOGENASE-LIKE HYDROLASE"/>
    <property type="match status" value="1"/>
</dbReference>
<dbReference type="EMBL" id="VWNA01000001">
    <property type="protein sequence ID" value="MQT12911.1"/>
    <property type="molecule type" value="Genomic_DNA"/>
</dbReference>
<proteinExistence type="predicted"/>
<name>A0A6A7Y468_9HYPH</name>
<dbReference type="NCBIfam" id="TIGR01993">
    <property type="entry name" value="Pyr-5-nucltdase"/>
    <property type="match status" value="1"/>
</dbReference>
<dbReference type="SFLD" id="SFLDS00003">
    <property type="entry name" value="Haloacid_Dehalogenase"/>
    <property type="match status" value="1"/>
</dbReference>
<dbReference type="InterPro" id="IPR010237">
    <property type="entry name" value="Pyr-5-nucltdase"/>
</dbReference>
<evidence type="ECO:0000313" key="2">
    <source>
        <dbReference type="Proteomes" id="UP000332515"/>
    </source>
</evidence>